<dbReference type="SUPFAM" id="SSF53098">
    <property type="entry name" value="Ribonuclease H-like"/>
    <property type="match status" value="1"/>
</dbReference>
<dbReference type="Gene3D" id="3.90.350.10">
    <property type="entry name" value="Transposase Inhibitor Protein From Tn5, Chain A, domain 1"/>
    <property type="match status" value="1"/>
</dbReference>
<accession>A0ABU5F7Z3</accession>
<dbReference type="EMBL" id="JAXBLV010000244">
    <property type="protein sequence ID" value="MDY3563604.1"/>
    <property type="molecule type" value="Genomic_DNA"/>
</dbReference>
<feature type="region of interest" description="Disordered" evidence="1">
    <location>
        <begin position="143"/>
        <end position="166"/>
    </location>
</feature>
<dbReference type="InterPro" id="IPR047768">
    <property type="entry name" value="Tn5p-like"/>
</dbReference>
<evidence type="ECO:0000313" key="2">
    <source>
        <dbReference type="EMBL" id="MDY3563604.1"/>
    </source>
</evidence>
<feature type="compositionally biased region" description="Polar residues" evidence="1">
    <location>
        <begin position="149"/>
        <end position="159"/>
    </location>
</feature>
<organism evidence="2 3">
    <name type="scientific">Gemmata algarum</name>
    <dbReference type="NCBI Taxonomy" id="2975278"/>
    <lineage>
        <taxon>Bacteria</taxon>
        <taxon>Pseudomonadati</taxon>
        <taxon>Planctomycetota</taxon>
        <taxon>Planctomycetia</taxon>
        <taxon>Gemmatales</taxon>
        <taxon>Gemmataceae</taxon>
        <taxon>Gemmata</taxon>
    </lineage>
</organism>
<reference evidence="3" key="1">
    <citation type="journal article" date="2023" name="Mar. Drugs">
        <title>Gemmata algarum, a Novel Planctomycete Isolated from an Algal Mat, Displays Antimicrobial Activity.</title>
        <authorList>
            <person name="Kumar G."/>
            <person name="Kallscheuer N."/>
            <person name="Kashif M."/>
            <person name="Ahamad S."/>
            <person name="Jagadeeshwari U."/>
            <person name="Pannikurungottu S."/>
            <person name="Haufschild T."/>
            <person name="Kabuu M."/>
            <person name="Sasikala C."/>
            <person name="Jogler C."/>
            <person name="Ramana C."/>
        </authorList>
    </citation>
    <scope>NUCLEOTIDE SEQUENCE [LARGE SCALE GENOMIC DNA]</scope>
    <source>
        <strain evidence="3">JC673</strain>
    </source>
</reference>
<dbReference type="InterPro" id="IPR012337">
    <property type="entry name" value="RNaseH-like_sf"/>
</dbReference>
<proteinExistence type="predicted"/>
<keyword evidence="3" id="KW-1185">Reference proteome</keyword>
<comment type="caution">
    <text evidence="2">The sequence shown here is derived from an EMBL/GenBank/DDBJ whole genome shotgun (WGS) entry which is preliminary data.</text>
</comment>
<evidence type="ECO:0000256" key="1">
    <source>
        <dbReference type="SAM" id="MobiDB-lite"/>
    </source>
</evidence>
<name>A0ABU5F7Z3_9BACT</name>
<dbReference type="RefSeq" id="WP_320689772.1">
    <property type="nucleotide sequence ID" value="NZ_JAXBLV010000244.1"/>
</dbReference>
<dbReference type="PANTHER" id="PTHR37319">
    <property type="entry name" value="TRANSPOSASE"/>
    <property type="match status" value="1"/>
</dbReference>
<evidence type="ECO:0000313" key="3">
    <source>
        <dbReference type="Proteomes" id="UP001272242"/>
    </source>
</evidence>
<protein>
    <submittedName>
        <fullName evidence="2">Uncharacterized protein</fullName>
    </submittedName>
</protein>
<dbReference type="PANTHER" id="PTHR37319:SF1">
    <property type="entry name" value="TRANSPOSASE TN5 DIMERISATION DOMAIN-CONTAINING PROTEIN"/>
    <property type="match status" value="1"/>
</dbReference>
<sequence>MTDTFPGAGFGSIHFGGVDLGDARVNQRLASLTDLLVTSGAESRPDQFAAPADYRVLNRIAGRPEATHDAVTAPHRAHTRARMAAHPGPVLVLHDTTELDYSGRVLPRTGPIGNGHGTGWECHNSLAVGAGTGAVLGLVAQPLHRRPPTRSNRGETTAQRRQRRDRESRLWVLGLDAVDPAPDGRHWVHVSPRGSNTFEYLSALVAGSHRFVVRSRHDRVLSVGANLHAHLRARPATAAWSGVVRCGPHGGLDQHRGPVGGRGAGRAVGPVWVGPGGGVGVAGVGTEPADRGRPGGVVLAHRLGPGHGRGGAGGGQLVLPTADH</sequence>
<gene>
    <name evidence="2" type="ORF">R5W23_005218</name>
</gene>
<dbReference type="Proteomes" id="UP001272242">
    <property type="component" value="Unassembled WGS sequence"/>
</dbReference>